<evidence type="ECO:0000256" key="2">
    <source>
        <dbReference type="ARBA" id="ARBA00023315"/>
    </source>
</evidence>
<dbReference type="InterPro" id="IPR002123">
    <property type="entry name" value="Plipid/glycerol_acylTrfase"/>
</dbReference>
<dbReference type="RefSeq" id="WP_059039456.1">
    <property type="nucleotide sequence ID" value="NZ_JAADZU010000096.1"/>
</dbReference>
<dbReference type="GO" id="GO:0003841">
    <property type="term" value="F:1-acylglycerol-3-phosphate O-acyltransferase activity"/>
    <property type="evidence" value="ECO:0007669"/>
    <property type="project" value="TreeGrafter"/>
</dbReference>
<dbReference type="AlphaFoldDB" id="A0A7K3LVT9"/>
<evidence type="ECO:0000259" key="4">
    <source>
        <dbReference type="SMART" id="SM00563"/>
    </source>
</evidence>
<reference evidence="5 6" key="1">
    <citation type="submission" date="2020-01" db="EMBL/GenBank/DDBJ databases">
        <title>Investigation of new actinobacteria for the biodesulphurisation of diesel fuel.</title>
        <authorList>
            <person name="Athi Narayanan S.M."/>
        </authorList>
    </citation>
    <scope>NUCLEOTIDE SEQUENCE [LARGE SCALE GENOMIC DNA]</scope>
    <source>
        <strain evidence="5 6">213E</strain>
    </source>
</reference>
<protein>
    <submittedName>
        <fullName evidence="5">1-acyl-sn-glycerol-3-phosphate acyltransferase</fullName>
    </submittedName>
</protein>
<keyword evidence="1 5" id="KW-0808">Transferase</keyword>
<feature type="domain" description="Phospholipid/glycerol acyltransferase" evidence="4">
    <location>
        <begin position="49"/>
        <end position="163"/>
    </location>
</feature>
<dbReference type="GO" id="GO:0005886">
    <property type="term" value="C:plasma membrane"/>
    <property type="evidence" value="ECO:0007669"/>
    <property type="project" value="TreeGrafter"/>
</dbReference>
<keyword evidence="2 5" id="KW-0012">Acyltransferase</keyword>
<dbReference type="PANTHER" id="PTHR10434:SF55">
    <property type="entry name" value="POSSIBLE ACYLTRANSFERASE"/>
    <property type="match status" value="1"/>
</dbReference>
<evidence type="ECO:0000313" key="5">
    <source>
        <dbReference type="EMBL" id="NDK92061.1"/>
    </source>
</evidence>
<sequence length="270" mass="29317">MTDADHQARSPRREPVFRGLEIIANTLVRAQNLDLRYAGLDNIPSAGGAVLAVNHTSYVDFVPAALGLYRAGRRARFMIKSEVMDVGIMRFLVNHTRTITVDRSQGADAYRAAVASLRNGEMVVVYPEATISRSFELKEFKTGAVRMAADAGVPVVPAIVWGAHRQWTKGGTRAMGRTGIPVSVRYGAPVTVDVDADAATERLRETMTGLLHQVQDEYGSHPVGEFWVPARLGGSAPTPAQAAVIETEEAARKAEARARKAAQRAEKGRR</sequence>
<feature type="region of interest" description="Disordered" evidence="3">
    <location>
        <begin position="249"/>
        <end position="270"/>
    </location>
</feature>
<dbReference type="CDD" id="cd07989">
    <property type="entry name" value="LPLAT_AGPAT-like"/>
    <property type="match status" value="1"/>
</dbReference>
<keyword evidence="6" id="KW-1185">Reference proteome</keyword>
<gene>
    <name evidence="5" type="ORF">GYA93_21165</name>
</gene>
<dbReference type="PANTHER" id="PTHR10434">
    <property type="entry name" value="1-ACYL-SN-GLYCEROL-3-PHOSPHATE ACYLTRANSFERASE"/>
    <property type="match status" value="1"/>
</dbReference>
<accession>A0A7K3LVT9</accession>
<dbReference type="Proteomes" id="UP000466307">
    <property type="component" value="Unassembled WGS sequence"/>
</dbReference>
<dbReference type="GO" id="GO:0006654">
    <property type="term" value="P:phosphatidic acid biosynthetic process"/>
    <property type="evidence" value="ECO:0007669"/>
    <property type="project" value="TreeGrafter"/>
</dbReference>
<evidence type="ECO:0000256" key="1">
    <source>
        <dbReference type="ARBA" id="ARBA00022679"/>
    </source>
</evidence>
<dbReference type="SUPFAM" id="SSF69593">
    <property type="entry name" value="Glycerol-3-phosphate (1)-acyltransferase"/>
    <property type="match status" value="1"/>
</dbReference>
<dbReference type="Pfam" id="PF01553">
    <property type="entry name" value="Acyltransferase"/>
    <property type="match status" value="1"/>
</dbReference>
<proteinExistence type="predicted"/>
<dbReference type="EMBL" id="JAADZU010000096">
    <property type="protein sequence ID" value="NDK92061.1"/>
    <property type="molecule type" value="Genomic_DNA"/>
</dbReference>
<comment type="caution">
    <text evidence="5">The sequence shown here is derived from an EMBL/GenBank/DDBJ whole genome shotgun (WGS) entry which is preliminary data.</text>
</comment>
<evidence type="ECO:0000256" key="3">
    <source>
        <dbReference type="SAM" id="MobiDB-lite"/>
    </source>
</evidence>
<name>A0A7K3LVT9_9ACTN</name>
<organism evidence="5 6">
    <name type="scientific">Gordonia desulfuricans</name>
    <dbReference type="NCBI Taxonomy" id="89051"/>
    <lineage>
        <taxon>Bacteria</taxon>
        <taxon>Bacillati</taxon>
        <taxon>Actinomycetota</taxon>
        <taxon>Actinomycetes</taxon>
        <taxon>Mycobacteriales</taxon>
        <taxon>Gordoniaceae</taxon>
        <taxon>Gordonia</taxon>
    </lineage>
</organism>
<evidence type="ECO:0000313" key="6">
    <source>
        <dbReference type="Proteomes" id="UP000466307"/>
    </source>
</evidence>
<dbReference type="SMART" id="SM00563">
    <property type="entry name" value="PlsC"/>
    <property type="match status" value="1"/>
</dbReference>